<keyword evidence="2" id="KW-1185">Reference proteome</keyword>
<accession>A0ACC0FHZ3</accession>
<proteinExistence type="predicted"/>
<gene>
    <name evidence="1" type="ORF">LOK49_LG13G02706</name>
</gene>
<sequence length="126" mass="14970">MEDMNEENGTRHGCGWLWLLCSTRHRNNDSQQWYNLLQQQGEMKESWVMKKAKKLREVSEILAGPKWKNFIRQFSIHGIYNKKRSRMQFLYDPQSYALNFDNGDDHIEVIDHHFAARFAAPLPSTL</sequence>
<reference evidence="1 2" key="1">
    <citation type="journal article" date="2022" name="Plant J.">
        <title>Chromosome-level genome of Camellia lanceoleosa provides a valuable resource for understanding genome evolution and self-incompatibility.</title>
        <authorList>
            <person name="Gong W."/>
            <person name="Xiao S."/>
            <person name="Wang L."/>
            <person name="Liao Z."/>
            <person name="Chang Y."/>
            <person name="Mo W."/>
            <person name="Hu G."/>
            <person name="Li W."/>
            <person name="Zhao G."/>
            <person name="Zhu H."/>
            <person name="Hu X."/>
            <person name="Ji K."/>
            <person name="Xiang X."/>
            <person name="Song Q."/>
            <person name="Yuan D."/>
            <person name="Jin S."/>
            <person name="Zhang L."/>
        </authorList>
    </citation>
    <scope>NUCLEOTIDE SEQUENCE [LARGE SCALE GENOMIC DNA]</scope>
    <source>
        <strain evidence="1">SQ_2022a</strain>
    </source>
</reference>
<name>A0ACC0FHZ3_9ERIC</name>
<organism evidence="1 2">
    <name type="scientific">Camellia lanceoleosa</name>
    <dbReference type="NCBI Taxonomy" id="1840588"/>
    <lineage>
        <taxon>Eukaryota</taxon>
        <taxon>Viridiplantae</taxon>
        <taxon>Streptophyta</taxon>
        <taxon>Embryophyta</taxon>
        <taxon>Tracheophyta</taxon>
        <taxon>Spermatophyta</taxon>
        <taxon>Magnoliopsida</taxon>
        <taxon>eudicotyledons</taxon>
        <taxon>Gunneridae</taxon>
        <taxon>Pentapetalae</taxon>
        <taxon>asterids</taxon>
        <taxon>Ericales</taxon>
        <taxon>Theaceae</taxon>
        <taxon>Camellia</taxon>
    </lineage>
</organism>
<comment type="caution">
    <text evidence="1">The sequence shown here is derived from an EMBL/GenBank/DDBJ whole genome shotgun (WGS) entry which is preliminary data.</text>
</comment>
<dbReference type="Proteomes" id="UP001060215">
    <property type="component" value="Chromosome 14"/>
</dbReference>
<dbReference type="EMBL" id="CM045771">
    <property type="protein sequence ID" value="KAI7987571.1"/>
    <property type="molecule type" value="Genomic_DNA"/>
</dbReference>
<protein>
    <submittedName>
        <fullName evidence="1">Uncharacterized protein</fullName>
    </submittedName>
</protein>
<evidence type="ECO:0000313" key="1">
    <source>
        <dbReference type="EMBL" id="KAI7987571.1"/>
    </source>
</evidence>
<evidence type="ECO:0000313" key="2">
    <source>
        <dbReference type="Proteomes" id="UP001060215"/>
    </source>
</evidence>